<dbReference type="Gene3D" id="3.10.20.90">
    <property type="entry name" value="Phosphatidylinositol 3-kinase Catalytic Subunit, Chain A, domain 1"/>
    <property type="match status" value="1"/>
</dbReference>
<dbReference type="EMBL" id="GL983514">
    <property type="protein sequence ID" value="EGR33063.1"/>
    <property type="molecule type" value="Genomic_DNA"/>
</dbReference>
<protein>
    <recommendedName>
        <fullName evidence="2">Ubiquitin-fold modifier 1</fullName>
    </recommendedName>
</protein>
<dbReference type="InterPro" id="IPR029071">
    <property type="entry name" value="Ubiquitin-like_domsf"/>
</dbReference>
<evidence type="ECO:0000256" key="1">
    <source>
        <dbReference type="ARBA" id="ARBA00010230"/>
    </source>
</evidence>
<dbReference type="Proteomes" id="UP000008983">
    <property type="component" value="Unassembled WGS sequence"/>
</dbReference>
<dbReference type="GO" id="GO:1990592">
    <property type="term" value="P:protein K69-linked ufmylation"/>
    <property type="evidence" value="ECO:0007669"/>
    <property type="project" value="TreeGrafter"/>
</dbReference>
<dbReference type="SUPFAM" id="SSF54236">
    <property type="entry name" value="Ubiquitin-like"/>
    <property type="match status" value="1"/>
</dbReference>
<dbReference type="GO" id="GO:0005737">
    <property type="term" value="C:cytoplasm"/>
    <property type="evidence" value="ECO:0007669"/>
    <property type="project" value="TreeGrafter"/>
</dbReference>
<keyword evidence="6" id="KW-1185">Reference proteome</keyword>
<dbReference type="PANTHER" id="PTHR15825">
    <property type="entry name" value="UBIQUITIN-FOLD MODIFIER 1"/>
    <property type="match status" value="1"/>
</dbReference>
<organism evidence="5 6">
    <name type="scientific">Ichthyophthirius multifiliis</name>
    <name type="common">White spot disease agent</name>
    <name type="synonym">Ich</name>
    <dbReference type="NCBI Taxonomy" id="5932"/>
    <lineage>
        <taxon>Eukaryota</taxon>
        <taxon>Sar</taxon>
        <taxon>Alveolata</taxon>
        <taxon>Ciliophora</taxon>
        <taxon>Intramacronucleata</taxon>
        <taxon>Oligohymenophorea</taxon>
        <taxon>Hymenostomatida</taxon>
        <taxon>Ophryoglenina</taxon>
        <taxon>Ichthyophthirius</taxon>
    </lineage>
</organism>
<dbReference type="eggNOG" id="KOG3483">
    <property type="taxonomic scope" value="Eukaryota"/>
</dbReference>
<dbReference type="InterPro" id="IPR005375">
    <property type="entry name" value="UFM1"/>
</dbReference>
<comment type="similarity">
    <text evidence="1">Belongs to the UFM1 family.</text>
</comment>
<keyword evidence="3" id="KW-1017">Isopeptide bond</keyword>
<dbReference type="GO" id="GO:0005634">
    <property type="term" value="C:nucleus"/>
    <property type="evidence" value="ECO:0007669"/>
    <property type="project" value="TreeGrafter"/>
</dbReference>
<dbReference type="InParanoid" id="G0QNX6"/>
<proteinExistence type="inferred from homology"/>
<evidence type="ECO:0000256" key="4">
    <source>
        <dbReference type="ARBA" id="ARBA00022786"/>
    </source>
</evidence>
<dbReference type="OrthoDB" id="284357at2759"/>
<evidence type="ECO:0000313" key="5">
    <source>
        <dbReference type="EMBL" id="EGR33063.1"/>
    </source>
</evidence>
<dbReference type="GeneID" id="14909243"/>
<dbReference type="PANTHER" id="PTHR15825:SF0">
    <property type="entry name" value="UBIQUITIN-FOLD MODIFIER 1"/>
    <property type="match status" value="1"/>
</dbReference>
<reference evidence="5 6" key="1">
    <citation type="submission" date="2011-07" db="EMBL/GenBank/DDBJ databases">
        <authorList>
            <person name="Coyne R."/>
            <person name="Brami D."/>
            <person name="Johnson J."/>
            <person name="Hostetler J."/>
            <person name="Hannick L."/>
            <person name="Clark T."/>
            <person name="Cassidy-Hanley D."/>
            <person name="Inman J."/>
        </authorList>
    </citation>
    <scope>NUCLEOTIDE SEQUENCE [LARGE SCALE GENOMIC DNA]</scope>
    <source>
        <strain evidence="5 6">G5</strain>
    </source>
</reference>
<dbReference type="RefSeq" id="XP_004037049.1">
    <property type="nucleotide sequence ID" value="XM_004037001.1"/>
</dbReference>
<keyword evidence="4" id="KW-0833">Ubl conjugation pathway</keyword>
<evidence type="ECO:0000256" key="2">
    <source>
        <dbReference type="ARBA" id="ARBA00015319"/>
    </source>
</evidence>
<sequence>MQIQLLKVNIFRFHLNQISIDLLFGSFWLFKMNIEMLDENWIIDIGYILSKYINYQAINKYKNKISVPEEAPFTACVKYVCEQFKVNHATSAVITNNGVGINPEQSAGIVLINIINKFKKVMYSQNMEVNQNQFQEIELANNDKYNFLFFINMYLVRIKLYKIKKNEKKNFQMYIYIFFKIYQKQDKQCIQNIIFI</sequence>
<evidence type="ECO:0000256" key="3">
    <source>
        <dbReference type="ARBA" id="ARBA00022499"/>
    </source>
</evidence>
<evidence type="ECO:0000313" key="6">
    <source>
        <dbReference type="Proteomes" id="UP000008983"/>
    </source>
</evidence>
<gene>
    <name evidence="5" type="ORF">IMG5_062410</name>
</gene>
<name>G0QNX6_ICHMU</name>
<dbReference type="STRING" id="857967.G0QNX6"/>
<dbReference type="AlphaFoldDB" id="G0QNX6"/>
<accession>G0QNX6</accession>
<dbReference type="Pfam" id="PF03671">
    <property type="entry name" value="Ufm1"/>
    <property type="match status" value="1"/>
</dbReference>